<organism evidence="1 2">
    <name type="scientific">Papaver atlanticum</name>
    <dbReference type="NCBI Taxonomy" id="357466"/>
    <lineage>
        <taxon>Eukaryota</taxon>
        <taxon>Viridiplantae</taxon>
        <taxon>Streptophyta</taxon>
        <taxon>Embryophyta</taxon>
        <taxon>Tracheophyta</taxon>
        <taxon>Spermatophyta</taxon>
        <taxon>Magnoliopsida</taxon>
        <taxon>Ranunculales</taxon>
        <taxon>Papaveraceae</taxon>
        <taxon>Papaveroideae</taxon>
        <taxon>Papaver</taxon>
    </lineage>
</organism>
<protein>
    <submittedName>
        <fullName evidence="1">Uncharacterized protein</fullName>
    </submittedName>
</protein>
<accession>A0AAD4XVV3</accession>
<dbReference type="EMBL" id="JAJJMB010002379">
    <property type="protein sequence ID" value="KAI3951757.1"/>
    <property type="molecule type" value="Genomic_DNA"/>
</dbReference>
<dbReference type="AlphaFoldDB" id="A0AAD4XVV3"/>
<keyword evidence="2" id="KW-1185">Reference proteome</keyword>
<proteinExistence type="predicted"/>
<comment type="caution">
    <text evidence="1">The sequence shown here is derived from an EMBL/GenBank/DDBJ whole genome shotgun (WGS) entry which is preliminary data.</text>
</comment>
<gene>
    <name evidence="1" type="ORF">MKW98_013815</name>
</gene>
<reference evidence="1" key="1">
    <citation type="submission" date="2022-04" db="EMBL/GenBank/DDBJ databases">
        <title>A functionally conserved STORR gene fusion in Papaver species that diverged 16.8 million years ago.</title>
        <authorList>
            <person name="Catania T."/>
        </authorList>
    </citation>
    <scope>NUCLEOTIDE SEQUENCE</scope>
    <source>
        <strain evidence="1">S-188037</strain>
    </source>
</reference>
<evidence type="ECO:0000313" key="1">
    <source>
        <dbReference type="EMBL" id="KAI3951757.1"/>
    </source>
</evidence>
<sequence length="107" mass="12228">VNQLALDGATERLTVIGDVNPVLIVKKIKKIDKDRKVDILSVQTVDKNYDFSRRNDVCYRGNYRDNDNCESSYYDCHPSINRPPIPACRKECEFLVYENAPGTCSIL</sequence>
<feature type="non-terminal residue" evidence="1">
    <location>
        <position position="1"/>
    </location>
</feature>
<evidence type="ECO:0000313" key="2">
    <source>
        <dbReference type="Proteomes" id="UP001202328"/>
    </source>
</evidence>
<name>A0AAD4XVV3_9MAGN</name>
<dbReference type="Proteomes" id="UP001202328">
    <property type="component" value="Unassembled WGS sequence"/>
</dbReference>